<keyword evidence="1 2" id="KW-0597">Phosphoprotein</keyword>
<dbReference type="InterPro" id="IPR011006">
    <property type="entry name" value="CheY-like_superfamily"/>
</dbReference>
<dbReference type="InterPro" id="IPR001789">
    <property type="entry name" value="Sig_transdc_resp-reg_receiver"/>
</dbReference>
<dbReference type="SMART" id="SM00448">
    <property type="entry name" value="REC"/>
    <property type="match status" value="1"/>
</dbReference>
<dbReference type="EMBL" id="PGTN01000311">
    <property type="protein sequence ID" value="PJF46295.1"/>
    <property type="molecule type" value="Genomic_DNA"/>
</dbReference>
<evidence type="ECO:0000313" key="4">
    <source>
        <dbReference type="EMBL" id="PJF46295.1"/>
    </source>
</evidence>
<feature type="domain" description="Response regulatory" evidence="3">
    <location>
        <begin position="1"/>
        <end position="103"/>
    </location>
</feature>
<sequence length="116" mass="12354">ALVELLSAWNYRVLAAANGVEALRALEPCAAVDLVISDIVMPQMGGVSLLKELRRRGCRVPVVLMTGHAFDFDPAELRSLGLSGWLNKPPSIAELAEVVAKTLSKAAFPGVKSTVK</sequence>
<dbReference type="AlphaFoldDB" id="A0A2M8Q924"/>
<dbReference type="CDD" id="cd00156">
    <property type="entry name" value="REC"/>
    <property type="match status" value="1"/>
</dbReference>
<protein>
    <recommendedName>
        <fullName evidence="3">Response regulatory domain-containing protein</fullName>
    </recommendedName>
</protein>
<evidence type="ECO:0000259" key="3">
    <source>
        <dbReference type="PROSITE" id="PS50110"/>
    </source>
</evidence>
<dbReference type="PANTHER" id="PTHR44591">
    <property type="entry name" value="STRESS RESPONSE REGULATOR PROTEIN 1"/>
    <property type="match status" value="1"/>
</dbReference>
<evidence type="ECO:0000256" key="2">
    <source>
        <dbReference type="PROSITE-ProRule" id="PRU00169"/>
    </source>
</evidence>
<organism evidence="4 5">
    <name type="scientific">Candidatus Thermofonsia Clade 3 bacterium</name>
    <dbReference type="NCBI Taxonomy" id="2364212"/>
    <lineage>
        <taxon>Bacteria</taxon>
        <taxon>Bacillati</taxon>
        <taxon>Chloroflexota</taxon>
        <taxon>Candidatus Thermofontia</taxon>
        <taxon>Candidatus Thermofonsia Clade 3</taxon>
    </lineage>
</organism>
<feature type="modified residue" description="4-aspartylphosphate" evidence="2">
    <location>
        <position position="38"/>
    </location>
</feature>
<dbReference type="PANTHER" id="PTHR44591:SF3">
    <property type="entry name" value="RESPONSE REGULATORY DOMAIN-CONTAINING PROTEIN"/>
    <property type="match status" value="1"/>
</dbReference>
<evidence type="ECO:0000256" key="1">
    <source>
        <dbReference type="ARBA" id="ARBA00022553"/>
    </source>
</evidence>
<dbReference type="Proteomes" id="UP000230790">
    <property type="component" value="Unassembled WGS sequence"/>
</dbReference>
<dbReference type="GO" id="GO:0000160">
    <property type="term" value="P:phosphorelay signal transduction system"/>
    <property type="evidence" value="ECO:0007669"/>
    <property type="project" value="InterPro"/>
</dbReference>
<dbReference type="PROSITE" id="PS50110">
    <property type="entry name" value="RESPONSE_REGULATORY"/>
    <property type="match status" value="1"/>
</dbReference>
<proteinExistence type="predicted"/>
<feature type="non-terminal residue" evidence="4">
    <location>
        <position position="1"/>
    </location>
</feature>
<comment type="caution">
    <text evidence="4">The sequence shown here is derived from an EMBL/GenBank/DDBJ whole genome shotgun (WGS) entry which is preliminary data.</text>
</comment>
<evidence type="ECO:0000313" key="5">
    <source>
        <dbReference type="Proteomes" id="UP000230790"/>
    </source>
</evidence>
<gene>
    <name evidence="4" type="ORF">CUN48_14525</name>
</gene>
<dbReference type="Gene3D" id="3.40.50.2300">
    <property type="match status" value="1"/>
</dbReference>
<dbReference type="SUPFAM" id="SSF52172">
    <property type="entry name" value="CheY-like"/>
    <property type="match status" value="1"/>
</dbReference>
<reference evidence="4 5" key="1">
    <citation type="submission" date="2017-11" db="EMBL/GenBank/DDBJ databases">
        <title>Evolution of Phototrophy in the Chloroflexi Phylum Driven by Horizontal Gene Transfer.</title>
        <authorList>
            <person name="Ward L.M."/>
            <person name="Hemp J."/>
            <person name="Shih P.M."/>
            <person name="Mcglynn S.E."/>
            <person name="Fischer W."/>
        </authorList>
    </citation>
    <scope>NUCLEOTIDE SEQUENCE [LARGE SCALE GENOMIC DNA]</scope>
    <source>
        <strain evidence="4">JP3_7</strain>
    </source>
</reference>
<dbReference type="InterPro" id="IPR050595">
    <property type="entry name" value="Bact_response_regulator"/>
</dbReference>
<accession>A0A2M8Q924</accession>
<dbReference type="Pfam" id="PF00072">
    <property type="entry name" value="Response_reg"/>
    <property type="match status" value="1"/>
</dbReference>
<name>A0A2M8Q924_9CHLR</name>